<gene>
    <name evidence="2" type="ORF">HQ394_08010</name>
</gene>
<reference evidence="2 3" key="1">
    <citation type="submission" date="2020-05" db="EMBL/GenBank/DDBJ databases">
        <title>Complete closed genome sequence of Defluviicoccus vanus.</title>
        <authorList>
            <person name="Bessarab I."/>
            <person name="Arumugam K."/>
            <person name="Maszenan A.M."/>
            <person name="Seviour R.J."/>
            <person name="Williams R.B."/>
        </authorList>
    </citation>
    <scope>NUCLEOTIDE SEQUENCE [LARGE SCALE GENOMIC DNA]</scope>
    <source>
        <strain evidence="2 3">Ben 114</strain>
    </source>
</reference>
<organism evidence="2 3">
    <name type="scientific">Defluviicoccus vanus</name>
    <dbReference type="NCBI Taxonomy" id="111831"/>
    <lineage>
        <taxon>Bacteria</taxon>
        <taxon>Pseudomonadati</taxon>
        <taxon>Pseudomonadota</taxon>
        <taxon>Alphaproteobacteria</taxon>
        <taxon>Rhodospirillales</taxon>
        <taxon>Rhodospirillaceae</taxon>
        <taxon>Defluviicoccus</taxon>
    </lineage>
</organism>
<feature type="compositionally biased region" description="Basic and acidic residues" evidence="1">
    <location>
        <begin position="26"/>
        <end position="38"/>
    </location>
</feature>
<evidence type="ECO:0000256" key="1">
    <source>
        <dbReference type="SAM" id="MobiDB-lite"/>
    </source>
</evidence>
<dbReference type="KEGG" id="dvn:HQ394_08010"/>
<proteinExistence type="predicted"/>
<dbReference type="AlphaFoldDB" id="A0A7H1N0P2"/>
<name>A0A7H1N0P2_9PROT</name>
<dbReference type="Proteomes" id="UP000516369">
    <property type="component" value="Chromosome"/>
</dbReference>
<protein>
    <submittedName>
        <fullName evidence="2">Uncharacterized protein</fullName>
    </submittedName>
</protein>
<feature type="compositionally biased region" description="Acidic residues" evidence="1">
    <location>
        <begin position="39"/>
        <end position="49"/>
    </location>
</feature>
<evidence type="ECO:0000313" key="3">
    <source>
        <dbReference type="Proteomes" id="UP000516369"/>
    </source>
</evidence>
<evidence type="ECO:0000313" key="2">
    <source>
        <dbReference type="EMBL" id="QNT69278.1"/>
    </source>
</evidence>
<dbReference type="EMBL" id="CP053923">
    <property type="protein sequence ID" value="QNT69278.1"/>
    <property type="molecule type" value="Genomic_DNA"/>
</dbReference>
<feature type="region of interest" description="Disordered" evidence="1">
    <location>
        <begin position="1"/>
        <end position="49"/>
    </location>
</feature>
<accession>A0A7H1N0P2</accession>
<sequence length="49" mass="5969">MMQDHPDDDDRDQRPQYGQPRKRPLRVGDRETLERMLEQDEYSPEPLID</sequence>
<feature type="compositionally biased region" description="Acidic residues" evidence="1">
    <location>
        <begin position="1"/>
        <end position="10"/>
    </location>
</feature>
<keyword evidence="3" id="KW-1185">Reference proteome</keyword>